<evidence type="ECO:0000313" key="2">
    <source>
        <dbReference type="Proteomes" id="UP001234202"/>
    </source>
</evidence>
<proteinExistence type="predicted"/>
<sequence length="143" mass="16187">MTALWFSTNDDRPDHVSALLDQTLCSLNQTGERFLQESKRIQAYVDMIEAEEQMATKDGRSRYRIYLDLLENFIATDPQFTTAADVLARIRGDEAAAAFTAARDRGDAVTVEMLSFFQEEGIRGLNVFQCFNDFVAVNWRSSG</sequence>
<name>A0ACC2XUW4_9TREE</name>
<dbReference type="Proteomes" id="UP001234202">
    <property type="component" value="Unassembled WGS sequence"/>
</dbReference>
<dbReference type="EMBL" id="JASBWV010000001">
    <property type="protein sequence ID" value="KAJ9127825.1"/>
    <property type="molecule type" value="Genomic_DNA"/>
</dbReference>
<accession>A0ACC2XUW4</accession>
<protein>
    <submittedName>
        <fullName evidence="1">Uncharacterized protein</fullName>
    </submittedName>
</protein>
<comment type="caution">
    <text evidence="1">The sequence shown here is derived from an EMBL/GenBank/DDBJ whole genome shotgun (WGS) entry which is preliminary data.</text>
</comment>
<evidence type="ECO:0000313" key="1">
    <source>
        <dbReference type="EMBL" id="KAJ9127825.1"/>
    </source>
</evidence>
<gene>
    <name evidence="1" type="ORF">QFC24_000109</name>
</gene>
<reference evidence="1" key="1">
    <citation type="submission" date="2023-04" db="EMBL/GenBank/DDBJ databases">
        <title>Draft Genome sequencing of Naganishia species isolated from polar environments using Oxford Nanopore Technology.</title>
        <authorList>
            <person name="Leo P."/>
            <person name="Venkateswaran K."/>
        </authorList>
    </citation>
    <scope>NUCLEOTIDE SEQUENCE</scope>
    <source>
        <strain evidence="1">DBVPG 5303</strain>
    </source>
</reference>
<keyword evidence="2" id="KW-1185">Reference proteome</keyword>
<organism evidence="1 2">
    <name type="scientific">Naganishia onofrii</name>
    <dbReference type="NCBI Taxonomy" id="1851511"/>
    <lineage>
        <taxon>Eukaryota</taxon>
        <taxon>Fungi</taxon>
        <taxon>Dikarya</taxon>
        <taxon>Basidiomycota</taxon>
        <taxon>Agaricomycotina</taxon>
        <taxon>Tremellomycetes</taxon>
        <taxon>Filobasidiales</taxon>
        <taxon>Filobasidiaceae</taxon>
        <taxon>Naganishia</taxon>
    </lineage>
</organism>